<dbReference type="STRING" id="1801990.A2V69_01080"/>
<name>A0A1G2F3E9_9BACT</name>
<dbReference type="AlphaFoldDB" id="A0A1G2F3E9"/>
<evidence type="ECO:0000256" key="2">
    <source>
        <dbReference type="SAM" id="Phobius"/>
    </source>
</evidence>
<evidence type="ECO:0000256" key="1">
    <source>
        <dbReference type="SAM" id="MobiDB-lite"/>
    </source>
</evidence>
<organism evidence="3 4">
    <name type="scientific">Candidatus Portnoybacteria bacterium RBG_13_40_8</name>
    <dbReference type="NCBI Taxonomy" id="1801990"/>
    <lineage>
        <taxon>Bacteria</taxon>
        <taxon>Candidatus Portnoyibacteriota</taxon>
    </lineage>
</organism>
<keyword evidence="2" id="KW-0472">Membrane</keyword>
<keyword evidence="2" id="KW-1133">Transmembrane helix</keyword>
<feature type="transmembrane region" description="Helical" evidence="2">
    <location>
        <begin position="95"/>
        <end position="113"/>
    </location>
</feature>
<feature type="region of interest" description="Disordered" evidence="1">
    <location>
        <begin position="119"/>
        <end position="141"/>
    </location>
</feature>
<protein>
    <submittedName>
        <fullName evidence="3">Uncharacterized protein</fullName>
    </submittedName>
</protein>
<sequence length="141" mass="15438">MVKKKTNGHGDQPPIITEIDLKDVIKKVDEGLILNSEDLELIMKKSAQDLRELGNVGPINYISDLLGVDRSVLNSYFFASYGIFQKDLTNKTNPYIAYTVAIIHALSLGYFLGSLNGKGGKHGPDTTSKAVRKTKSTKPGK</sequence>
<gene>
    <name evidence="3" type="ORF">A2V69_01080</name>
</gene>
<accession>A0A1G2F3E9</accession>
<evidence type="ECO:0000313" key="3">
    <source>
        <dbReference type="EMBL" id="OGZ32282.1"/>
    </source>
</evidence>
<dbReference type="EMBL" id="MHMT01000021">
    <property type="protein sequence ID" value="OGZ32282.1"/>
    <property type="molecule type" value="Genomic_DNA"/>
</dbReference>
<reference evidence="3 4" key="1">
    <citation type="journal article" date="2016" name="Nat. Commun.">
        <title>Thousands of microbial genomes shed light on interconnected biogeochemical processes in an aquifer system.</title>
        <authorList>
            <person name="Anantharaman K."/>
            <person name="Brown C.T."/>
            <person name="Hug L.A."/>
            <person name="Sharon I."/>
            <person name="Castelle C.J."/>
            <person name="Probst A.J."/>
            <person name="Thomas B.C."/>
            <person name="Singh A."/>
            <person name="Wilkins M.J."/>
            <person name="Karaoz U."/>
            <person name="Brodie E.L."/>
            <person name="Williams K.H."/>
            <person name="Hubbard S.S."/>
            <person name="Banfield J.F."/>
        </authorList>
    </citation>
    <scope>NUCLEOTIDE SEQUENCE [LARGE SCALE GENOMIC DNA]</scope>
</reference>
<feature type="compositionally biased region" description="Basic residues" evidence="1">
    <location>
        <begin position="130"/>
        <end position="141"/>
    </location>
</feature>
<dbReference type="Proteomes" id="UP000177810">
    <property type="component" value="Unassembled WGS sequence"/>
</dbReference>
<proteinExistence type="predicted"/>
<evidence type="ECO:0000313" key="4">
    <source>
        <dbReference type="Proteomes" id="UP000177810"/>
    </source>
</evidence>
<keyword evidence="2" id="KW-0812">Transmembrane</keyword>
<comment type="caution">
    <text evidence="3">The sequence shown here is derived from an EMBL/GenBank/DDBJ whole genome shotgun (WGS) entry which is preliminary data.</text>
</comment>